<dbReference type="HOGENOM" id="CLU_009834_6_2_1"/>
<dbReference type="STRING" id="284811.Q74ZB6"/>
<organism evidence="6 7">
    <name type="scientific">Eremothecium gossypii (strain ATCC 10895 / CBS 109.51 / FGSC 9923 / NRRL Y-1056)</name>
    <name type="common">Yeast</name>
    <name type="synonym">Ashbya gossypii</name>
    <dbReference type="NCBI Taxonomy" id="284811"/>
    <lineage>
        <taxon>Eukaryota</taxon>
        <taxon>Fungi</taxon>
        <taxon>Dikarya</taxon>
        <taxon>Ascomycota</taxon>
        <taxon>Saccharomycotina</taxon>
        <taxon>Saccharomycetes</taxon>
        <taxon>Saccharomycetales</taxon>
        <taxon>Saccharomycetaceae</taxon>
        <taxon>Eremothecium</taxon>
    </lineage>
</organism>
<dbReference type="OMA" id="VVWPKIR"/>
<evidence type="ECO:0000256" key="1">
    <source>
        <dbReference type="ARBA" id="ARBA00004275"/>
    </source>
</evidence>
<evidence type="ECO:0000256" key="3">
    <source>
        <dbReference type="ARBA" id="ARBA00005254"/>
    </source>
</evidence>
<dbReference type="KEGG" id="ago:AGOS_AGR283C"/>
<accession>Q74ZB6</accession>
<keyword evidence="5" id="KW-0413">Isomerase</keyword>
<dbReference type="Proteomes" id="UP000000591">
    <property type="component" value="Chromosome VII"/>
</dbReference>
<sequence length="268" mass="29779">MEVTGTVSHYKDGAFFVITLAGKKLNSLTLGDYMELVRLMREADQDDEVLFTVFQGHGKMFSAGGNVESFSRVSVEGNNRVAELMRHPTSPVLLFGNTFATHSKVTVACLNGPAYGLSAAFVLMCDLVYAMNDQIYLELPFASLALGPEGALSDTLPGLLGRHMSNRSLILGDRIPYAALEGKLFPGHYGLQDPEEFNRRVLGELREHLKTMDRTTLMGTKRLLQERTRPAWLAANATEAHNALNNFVRGVPQQRFFDVTQRIRKSKL</sequence>
<comment type="pathway">
    <text evidence="2">Lipid metabolism; fatty acid beta-oxidation.</text>
</comment>
<evidence type="ECO:0000256" key="5">
    <source>
        <dbReference type="ARBA" id="ARBA00023235"/>
    </source>
</evidence>
<dbReference type="Gene3D" id="3.90.226.10">
    <property type="entry name" value="2-enoyl-CoA Hydratase, Chain A, domain 1"/>
    <property type="match status" value="1"/>
</dbReference>
<dbReference type="AlphaFoldDB" id="Q74ZB6"/>
<dbReference type="InterPro" id="IPR029045">
    <property type="entry name" value="ClpP/crotonase-like_dom_sf"/>
</dbReference>
<evidence type="ECO:0000256" key="2">
    <source>
        <dbReference type="ARBA" id="ARBA00005005"/>
    </source>
</evidence>
<comment type="similarity">
    <text evidence="3">Belongs to the enoyl-CoA hydratase/isomerase family.</text>
</comment>
<proteinExistence type="inferred from homology"/>
<dbReference type="InterPro" id="IPR001753">
    <property type="entry name" value="Enoyl-CoA_hydra/iso"/>
</dbReference>
<dbReference type="GO" id="GO:0005782">
    <property type="term" value="C:peroxisomal matrix"/>
    <property type="evidence" value="ECO:0000318"/>
    <property type="project" value="GO_Central"/>
</dbReference>
<dbReference type="EMBL" id="AE016820">
    <property type="protein sequence ID" value="AAS54773.1"/>
    <property type="molecule type" value="Genomic_DNA"/>
</dbReference>
<evidence type="ECO:0000313" key="7">
    <source>
        <dbReference type="Proteomes" id="UP000000591"/>
    </source>
</evidence>
<name>Q74ZB6_EREGS</name>
<keyword evidence="4" id="KW-0576">Peroxisome</keyword>
<gene>
    <name evidence="6" type="ORF">AGOS_AGR283C</name>
</gene>
<dbReference type="FunCoup" id="Q74ZB6">
    <property type="interactions" value="230"/>
</dbReference>
<dbReference type="PANTHER" id="PTHR43684">
    <property type="match status" value="1"/>
</dbReference>
<dbReference type="GO" id="GO:0006635">
    <property type="term" value="P:fatty acid beta-oxidation"/>
    <property type="evidence" value="ECO:0000318"/>
    <property type="project" value="GO_Central"/>
</dbReference>
<dbReference type="Pfam" id="PF00378">
    <property type="entry name" value="ECH_1"/>
    <property type="match status" value="1"/>
</dbReference>
<dbReference type="eggNOG" id="KOG0016">
    <property type="taxonomic scope" value="Eukaryota"/>
</dbReference>
<reference evidence="7" key="2">
    <citation type="journal article" date="2013" name="G3 (Bethesda)">
        <title>Genomes of Ashbya fungi isolated from insects reveal four mating-type loci, numerous translocations, lack of transposons, and distinct gene duplications.</title>
        <authorList>
            <person name="Dietrich F.S."/>
            <person name="Voegeli S."/>
            <person name="Kuo S."/>
            <person name="Philippsen P."/>
        </authorList>
    </citation>
    <scope>GENOME REANNOTATION</scope>
    <source>
        <strain evidence="7">ATCC 10895 / CBS 109.51 / FGSC 9923 / NRRL Y-1056</strain>
    </source>
</reference>
<dbReference type="OrthoDB" id="2018133at2759"/>
<dbReference type="PANTHER" id="PTHR43684:SF1">
    <property type="entry name" value="ENOYL-COA DELTA ISOMERASE 2"/>
    <property type="match status" value="1"/>
</dbReference>
<dbReference type="GO" id="GO:0004165">
    <property type="term" value="F:delta(3)-delta(2)-enoyl-CoA isomerase activity"/>
    <property type="evidence" value="ECO:0007669"/>
    <property type="project" value="UniProtKB-ARBA"/>
</dbReference>
<reference evidence="6 7" key="1">
    <citation type="journal article" date="2004" name="Science">
        <title>The Ashbya gossypii genome as a tool for mapping the ancient Saccharomyces cerevisiae genome.</title>
        <authorList>
            <person name="Dietrich F.S."/>
            <person name="Voegeli S."/>
            <person name="Brachat S."/>
            <person name="Lerch A."/>
            <person name="Gates K."/>
            <person name="Steiner S."/>
            <person name="Mohr C."/>
            <person name="Pohlmann R."/>
            <person name="Luedi P."/>
            <person name="Choi S."/>
            <person name="Wing R.A."/>
            <person name="Flavier A."/>
            <person name="Gaffney T.D."/>
            <person name="Philippsen P."/>
        </authorList>
    </citation>
    <scope>NUCLEOTIDE SEQUENCE [LARGE SCALE GENOMIC DNA]</scope>
    <source>
        <strain evidence="7">ATCC 10895 / CBS 109.51 / FGSC 9923 / NRRL Y-1056</strain>
    </source>
</reference>
<evidence type="ECO:0000256" key="4">
    <source>
        <dbReference type="ARBA" id="ARBA00023140"/>
    </source>
</evidence>
<dbReference type="InParanoid" id="Q74ZB6"/>
<comment type="subcellular location">
    <subcellularLocation>
        <location evidence="1">Peroxisome</location>
    </subcellularLocation>
</comment>
<dbReference type="FunFam" id="3.90.226.10:FF:000048">
    <property type="entry name" value="3,2-trans-enoyl-CoA isomerase"/>
    <property type="match status" value="1"/>
</dbReference>
<dbReference type="CDD" id="cd06558">
    <property type="entry name" value="crotonase-like"/>
    <property type="match status" value="1"/>
</dbReference>
<dbReference type="SUPFAM" id="SSF52096">
    <property type="entry name" value="ClpP/crotonase"/>
    <property type="match status" value="1"/>
</dbReference>
<keyword evidence="7" id="KW-1185">Reference proteome</keyword>
<protein>
    <submittedName>
        <fullName evidence="6">AGR283Cp</fullName>
    </submittedName>
</protein>
<dbReference type="GeneID" id="4623251"/>
<evidence type="ECO:0000313" key="6">
    <source>
        <dbReference type="EMBL" id="AAS54773.1"/>
    </source>
</evidence>
<dbReference type="InterPro" id="IPR051053">
    <property type="entry name" value="ECH/Chromodomain_protein"/>
</dbReference>
<dbReference type="RefSeq" id="NP_986949.1">
    <property type="nucleotide sequence ID" value="NM_212011.1"/>
</dbReference>